<proteinExistence type="predicted"/>
<protein>
    <submittedName>
        <fullName evidence="1">Uncharacterized protein</fullName>
    </submittedName>
</protein>
<organism evidence="1 2">
    <name type="scientific">Knipowitschia caucasica</name>
    <name type="common">Caucasian dwarf goby</name>
    <name type="synonym">Pomatoschistus caucasicus</name>
    <dbReference type="NCBI Taxonomy" id="637954"/>
    <lineage>
        <taxon>Eukaryota</taxon>
        <taxon>Metazoa</taxon>
        <taxon>Chordata</taxon>
        <taxon>Craniata</taxon>
        <taxon>Vertebrata</taxon>
        <taxon>Euteleostomi</taxon>
        <taxon>Actinopterygii</taxon>
        <taxon>Neopterygii</taxon>
        <taxon>Teleostei</taxon>
        <taxon>Neoteleostei</taxon>
        <taxon>Acanthomorphata</taxon>
        <taxon>Gobiaria</taxon>
        <taxon>Gobiiformes</taxon>
        <taxon>Gobioidei</taxon>
        <taxon>Gobiidae</taxon>
        <taxon>Gobiinae</taxon>
        <taxon>Knipowitschia</taxon>
    </lineage>
</organism>
<name>A0AAV2JA25_KNICA</name>
<keyword evidence="2" id="KW-1185">Reference proteome</keyword>
<accession>A0AAV2JA25</accession>
<evidence type="ECO:0000313" key="1">
    <source>
        <dbReference type="EMBL" id="CAL1572622.1"/>
    </source>
</evidence>
<evidence type="ECO:0000313" key="2">
    <source>
        <dbReference type="Proteomes" id="UP001497482"/>
    </source>
</evidence>
<dbReference type="EMBL" id="OZ035833">
    <property type="protein sequence ID" value="CAL1572622.1"/>
    <property type="molecule type" value="Genomic_DNA"/>
</dbReference>
<gene>
    <name evidence="1" type="ORF">KC01_LOCUS4641</name>
</gene>
<reference evidence="1 2" key="1">
    <citation type="submission" date="2024-04" db="EMBL/GenBank/DDBJ databases">
        <authorList>
            <person name="Waldvogel A.-M."/>
            <person name="Schoenle A."/>
        </authorList>
    </citation>
    <scope>NUCLEOTIDE SEQUENCE [LARGE SCALE GENOMIC DNA]</scope>
</reference>
<sequence length="76" mass="7751">MLVALLEFCYKSRIESRRMKELIDAAMMSSSFSGMAPGGGAVVMSALSASGAPMLGENGRVGPCMSRGGGLSSTGM</sequence>
<dbReference type="AlphaFoldDB" id="A0AAV2JA25"/>
<dbReference type="Proteomes" id="UP001497482">
    <property type="component" value="Chromosome 11"/>
</dbReference>